<proteinExistence type="predicted"/>
<dbReference type="EMBL" id="RHHQ01000029">
    <property type="protein sequence ID" value="RNB79225.1"/>
    <property type="molecule type" value="Genomic_DNA"/>
</dbReference>
<feature type="compositionally biased region" description="Acidic residues" evidence="1">
    <location>
        <begin position="239"/>
        <end position="249"/>
    </location>
</feature>
<dbReference type="OrthoDB" id="2433584at2"/>
<evidence type="ECO:0000313" key="2">
    <source>
        <dbReference type="EMBL" id="RNB79225.1"/>
    </source>
</evidence>
<name>A0A3M8CWK7_9BACL</name>
<dbReference type="Pfam" id="PF11079">
    <property type="entry name" value="YqhG"/>
    <property type="match status" value="1"/>
</dbReference>
<comment type="caution">
    <text evidence="2">The sequence shown here is derived from an EMBL/GenBank/DDBJ whole genome shotgun (WGS) entry which is preliminary data.</text>
</comment>
<reference evidence="2 3" key="1">
    <citation type="submission" date="2018-10" db="EMBL/GenBank/DDBJ databases">
        <title>Phylogenomics of Brevibacillus.</title>
        <authorList>
            <person name="Dunlap C."/>
        </authorList>
    </citation>
    <scope>NUCLEOTIDE SEQUENCE [LARGE SCALE GENOMIC DNA]</scope>
    <source>
        <strain evidence="2 3">JCM 15716</strain>
    </source>
</reference>
<accession>A0A3M8CWK7</accession>
<evidence type="ECO:0000313" key="3">
    <source>
        <dbReference type="Proteomes" id="UP000271031"/>
    </source>
</evidence>
<sequence>MEQTTVRRYIERYFQAFATHVMESHPDYLSVTLPVEVDKDIGNRPFYWTWVEKMNLPYQPLTLTFFFNNQVPQGLRGEPLHFGSARLAQIFQSAQNHGRFVCMYEQTPFLQSMASPLRGKRSVPLVPWLGLNVKISFICDKKKDVLCYFGVNLHQPRLVQDFYPFLKRLTLSPSIPDYHFTLDRRLSLDDAVILMKQETERIVATHDASWAEKARERLQEEIEILEAYYDSLSEKEREDQSEDDEETSADEAQLVSEEEQLPMTSDERANDILTNQDRSPCPQDPAVPTGPVRILDFLRMNGIQETPKEAIVQEDWQASSPTEEKERRIAELKWQYEPRIELTFINGGIFYLQNQPPFHH</sequence>
<dbReference type="RefSeq" id="WP_122921550.1">
    <property type="nucleotide sequence ID" value="NZ_RHHQ01000029.1"/>
</dbReference>
<evidence type="ECO:0000256" key="1">
    <source>
        <dbReference type="SAM" id="MobiDB-lite"/>
    </source>
</evidence>
<dbReference type="AlphaFoldDB" id="A0A3M8CWK7"/>
<keyword evidence="3" id="KW-1185">Reference proteome</keyword>
<dbReference type="InterPro" id="IPR024562">
    <property type="entry name" value="YqhG"/>
</dbReference>
<feature type="region of interest" description="Disordered" evidence="1">
    <location>
        <begin position="233"/>
        <end position="265"/>
    </location>
</feature>
<organism evidence="2 3">
    <name type="scientific">Brevibacillus fluminis</name>
    <dbReference type="NCBI Taxonomy" id="511487"/>
    <lineage>
        <taxon>Bacteria</taxon>
        <taxon>Bacillati</taxon>
        <taxon>Bacillota</taxon>
        <taxon>Bacilli</taxon>
        <taxon>Bacillales</taxon>
        <taxon>Paenibacillaceae</taxon>
        <taxon>Brevibacillus</taxon>
    </lineage>
</organism>
<dbReference type="Proteomes" id="UP000271031">
    <property type="component" value="Unassembled WGS sequence"/>
</dbReference>
<protein>
    <submittedName>
        <fullName evidence="2">Uncharacterized protein</fullName>
    </submittedName>
</protein>
<gene>
    <name evidence="2" type="ORF">EDM56_29775</name>
</gene>